<dbReference type="NCBIfam" id="TIGR00229">
    <property type="entry name" value="sensory_box"/>
    <property type="match status" value="1"/>
</dbReference>
<dbReference type="InterPro" id="IPR016032">
    <property type="entry name" value="Sig_transdc_resp-reg_C-effctor"/>
</dbReference>
<keyword evidence="1" id="KW-0812">Transmembrane</keyword>
<dbReference type="EMBL" id="QRDW01000001">
    <property type="protein sequence ID" value="RED54394.1"/>
    <property type="molecule type" value="Genomic_DNA"/>
</dbReference>
<dbReference type="GO" id="GO:0006355">
    <property type="term" value="P:regulation of DNA-templated transcription"/>
    <property type="evidence" value="ECO:0007669"/>
    <property type="project" value="InterPro"/>
</dbReference>
<dbReference type="PROSITE" id="PS50043">
    <property type="entry name" value="HTH_LUXR_2"/>
    <property type="match status" value="1"/>
</dbReference>
<dbReference type="Gene3D" id="1.10.10.10">
    <property type="entry name" value="Winged helix-like DNA-binding domain superfamily/Winged helix DNA-binding domain"/>
    <property type="match status" value="1"/>
</dbReference>
<name>A0A3D9HY19_9PROT</name>
<dbReference type="Gene3D" id="3.30.450.20">
    <property type="entry name" value="PAS domain"/>
    <property type="match status" value="1"/>
</dbReference>
<dbReference type="Pfam" id="PF00989">
    <property type="entry name" value="PAS"/>
    <property type="match status" value="1"/>
</dbReference>
<dbReference type="SMART" id="SM00091">
    <property type="entry name" value="PAS"/>
    <property type="match status" value="2"/>
</dbReference>
<evidence type="ECO:0000259" key="3">
    <source>
        <dbReference type="PROSITE" id="PS50112"/>
    </source>
</evidence>
<keyword evidence="5" id="KW-1185">Reference proteome</keyword>
<comment type="caution">
    <text evidence="4">The sequence shown here is derived from an EMBL/GenBank/DDBJ whole genome shotgun (WGS) entry which is preliminary data.</text>
</comment>
<feature type="domain" description="PAS" evidence="3">
    <location>
        <begin position="266"/>
        <end position="310"/>
    </location>
</feature>
<dbReference type="CDD" id="cd00130">
    <property type="entry name" value="PAS"/>
    <property type="match status" value="1"/>
</dbReference>
<evidence type="ECO:0000256" key="1">
    <source>
        <dbReference type="SAM" id="Phobius"/>
    </source>
</evidence>
<dbReference type="SUPFAM" id="SSF55785">
    <property type="entry name" value="PYP-like sensor domain (PAS domain)"/>
    <property type="match status" value="1"/>
</dbReference>
<dbReference type="OrthoDB" id="7321545at2"/>
<evidence type="ECO:0000313" key="4">
    <source>
        <dbReference type="EMBL" id="RED54394.1"/>
    </source>
</evidence>
<keyword evidence="1" id="KW-1133">Transmembrane helix</keyword>
<gene>
    <name evidence="4" type="ORF">DFP90_1011197</name>
</gene>
<dbReference type="InterPro" id="IPR000792">
    <property type="entry name" value="Tscrpt_reg_LuxR_C"/>
</dbReference>
<dbReference type="Pfam" id="PF00196">
    <property type="entry name" value="GerE"/>
    <property type="match status" value="1"/>
</dbReference>
<protein>
    <submittedName>
        <fullName evidence="4">PAS domain S-box-containing protein</fullName>
    </submittedName>
</protein>
<dbReference type="PROSITE" id="PS50112">
    <property type="entry name" value="PAS"/>
    <property type="match status" value="1"/>
</dbReference>
<proteinExistence type="predicted"/>
<dbReference type="InterPro" id="IPR035965">
    <property type="entry name" value="PAS-like_dom_sf"/>
</dbReference>
<reference evidence="4 5" key="1">
    <citation type="submission" date="2018-07" db="EMBL/GenBank/DDBJ databases">
        <title>Genomic Encyclopedia of Type Strains, Phase III (KMG-III): the genomes of soil and plant-associated and newly described type strains.</title>
        <authorList>
            <person name="Whitman W."/>
        </authorList>
    </citation>
    <scope>NUCLEOTIDE SEQUENCE [LARGE SCALE GENOMIC DNA]</scope>
    <source>
        <strain evidence="4 5">CECT 8488</strain>
    </source>
</reference>
<accession>A0A3D9HY19</accession>
<dbReference type="InterPro" id="IPR000014">
    <property type="entry name" value="PAS"/>
</dbReference>
<dbReference type="InterPro" id="IPR036388">
    <property type="entry name" value="WH-like_DNA-bd_sf"/>
</dbReference>
<feature type="domain" description="HTH luxR-type" evidence="2">
    <location>
        <begin position="512"/>
        <end position="577"/>
    </location>
</feature>
<sequence length="599" mass="65659">MHDQAPGITARTDSNQRMKRYLISLVGLMFLFAALVLGVSAWQAIQHINQRAAENTFRMMDVVLDRELNWLAAQSFADGMADDRLKVFLAGEDGNLIQSADGAPDINSEFQLQIRSILARDTLAPRSRSAGFVALEGRLYLYALHLEYAKPDAVVILLRPLDEAYLAALSKRYSLPGLDLTTSATIPEQARYLITDPIGTVIASLSWDPPSPASSLIGEIAVFSGILSAICLFPLAYLINRLKNHALNYQNQAEVLLGQSREIAKFRANLQSVLDGLPDGVIAIDDQLQIAYFNRTAASLTGLSRDLVVGLPADWLEQEMKLAEFNAGYQSLATILNRSDNGSRQQEVWASLKNSKRSLLAFTTTPCRINADLSTIISFRDITNRRRSDRMLDLLSASFIMLDQDCRVLHLNDGARRLVNHSELLQIQGGVLTSRQEQEATLLKQTVRQVIKEARNDRQTHTQGILLSSSPGGDPMAGLITSMATRSQDGQIFALLTLGDRRSLGSRMDPALLADMLGLTEAESKVATLLIQGHRPAEIAGILGTSPNTVRNQIKSVFAKTNCPGQVEFISMVLSSLPPALITTDRDSGTVPVRDSSLH</sequence>
<dbReference type="InterPro" id="IPR013767">
    <property type="entry name" value="PAS_fold"/>
</dbReference>
<evidence type="ECO:0000313" key="5">
    <source>
        <dbReference type="Proteomes" id="UP000256845"/>
    </source>
</evidence>
<dbReference type="SMART" id="SM00421">
    <property type="entry name" value="HTH_LUXR"/>
    <property type="match status" value="1"/>
</dbReference>
<dbReference type="AlphaFoldDB" id="A0A3D9HY19"/>
<dbReference type="SUPFAM" id="SSF46894">
    <property type="entry name" value="C-terminal effector domain of the bipartite response regulators"/>
    <property type="match status" value="1"/>
</dbReference>
<dbReference type="GO" id="GO:0003677">
    <property type="term" value="F:DNA binding"/>
    <property type="evidence" value="ECO:0007669"/>
    <property type="project" value="InterPro"/>
</dbReference>
<feature type="transmembrane region" description="Helical" evidence="1">
    <location>
        <begin position="21"/>
        <end position="42"/>
    </location>
</feature>
<dbReference type="Proteomes" id="UP000256845">
    <property type="component" value="Unassembled WGS sequence"/>
</dbReference>
<evidence type="ECO:0000259" key="2">
    <source>
        <dbReference type="PROSITE" id="PS50043"/>
    </source>
</evidence>
<organism evidence="4 5">
    <name type="scientific">Aestuariispira insulae</name>
    <dbReference type="NCBI Taxonomy" id="1461337"/>
    <lineage>
        <taxon>Bacteria</taxon>
        <taxon>Pseudomonadati</taxon>
        <taxon>Pseudomonadota</taxon>
        <taxon>Alphaproteobacteria</taxon>
        <taxon>Rhodospirillales</taxon>
        <taxon>Kiloniellaceae</taxon>
        <taxon>Aestuariispira</taxon>
    </lineage>
</organism>
<keyword evidence="1" id="KW-0472">Membrane</keyword>